<comment type="function">
    <text evidence="1">Confers resistance to late blight (Phytophthora infestans) races carrying the avirulence gene Avr1. Resistance proteins guard the plant against pathogens that contain an appropriate avirulence protein via an indirect interaction with this avirulence protein. That triggers a defense system including the hypersensitive response, which restricts the pathogen growth.</text>
</comment>
<keyword evidence="9" id="KW-0611">Plant defense</keyword>
<organism evidence="14">
    <name type="scientific">Sesamum radiatum</name>
    <name type="common">Black benniseed</name>
    <dbReference type="NCBI Taxonomy" id="300843"/>
    <lineage>
        <taxon>Eukaryota</taxon>
        <taxon>Viridiplantae</taxon>
        <taxon>Streptophyta</taxon>
        <taxon>Embryophyta</taxon>
        <taxon>Tracheophyta</taxon>
        <taxon>Spermatophyta</taxon>
        <taxon>Magnoliopsida</taxon>
        <taxon>eudicotyledons</taxon>
        <taxon>Gunneridae</taxon>
        <taxon>Pentapetalae</taxon>
        <taxon>asterids</taxon>
        <taxon>lamiids</taxon>
        <taxon>Lamiales</taxon>
        <taxon>Pedaliaceae</taxon>
        <taxon>Sesamum</taxon>
    </lineage>
</organism>
<dbReference type="GO" id="GO:0009626">
    <property type="term" value="P:plant-type hypersensitive response"/>
    <property type="evidence" value="ECO:0007669"/>
    <property type="project" value="UniProtKB-KW"/>
</dbReference>
<evidence type="ECO:0000256" key="8">
    <source>
        <dbReference type="ARBA" id="ARBA00022741"/>
    </source>
</evidence>
<proteinExistence type="inferred from homology"/>
<name>A0AAW2PJY1_SESRA</name>
<keyword evidence="8" id="KW-0547">Nucleotide-binding</keyword>
<evidence type="ECO:0000256" key="6">
    <source>
        <dbReference type="ARBA" id="ARBA00022667"/>
    </source>
</evidence>
<feature type="domain" description="Disease resistance protein winged helix" evidence="13">
    <location>
        <begin position="416"/>
        <end position="486"/>
    </location>
</feature>
<dbReference type="InterPro" id="IPR036388">
    <property type="entry name" value="WH-like_DNA-bd_sf"/>
</dbReference>
<dbReference type="SUPFAM" id="SSF52540">
    <property type="entry name" value="P-loop containing nucleoside triphosphate hydrolases"/>
    <property type="match status" value="1"/>
</dbReference>
<evidence type="ECO:0000256" key="2">
    <source>
        <dbReference type="ARBA" id="ARBA00004496"/>
    </source>
</evidence>
<dbReference type="PANTHER" id="PTHR23155">
    <property type="entry name" value="DISEASE RESISTANCE PROTEIN RP"/>
    <property type="match status" value="1"/>
</dbReference>
<comment type="caution">
    <text evidence="14">The sequence shown here is derived from an EMBL/GenBank/DDBJ whole genome shotgun (WGS) entry which is preliminary data.</text>
</comment>
<evidence type="ECO:0000313" key="14">
    <source>
        <dbReference type="EMBL" id="KAL0356167.1"/>
    </source>
</evidence>
<dbReference type="GO" id="GO:0051607">
    <property type="term" value="P:defense response to virus"/>
    <property type="evidence" value="ECO:0007669"/>
    <property type="project" value="UniProtKB-ARBA"/>
</dbReference>
<dbReference type="GO" id="GO:0043531">
    <property type="term" value="F:ADP binding"/>
    <property type="evidence" value="ECO:0007669"/>
    <property type="project" value="InterPro"/>
</dbReference>
<dbReference type="InterPro" id="IPR027417">
    <property type="entry name" value="P-loop_NTPase"/>
</dbReference>
<evidence type="ECO:0000256" key="7">
    <source>
        <dbReference type="ARBA" id="ARBA00022737"/>
    </source>
</evidence>
<dbReference type="SUPFAM" id="SSF52058">
    <property type="entry name" value="L domain-like"/>
    <property type="match status" value="1"/>
</dbReference>
<dbReference type="Pfam" id="PF00931">
    <property type="entry name" value="NB-ARC"/>
    <property type="match status" value="1"/>
</dbReference>
<dbReference type="AlphaFoldDB" id="A0AAW2PJY1"/>
<dbReference type="FunFam" id="3.40.50.300:FF:001091">
    <property type="entry name" value="Probable disease resistance protein At1g61300"/>
    <property type="match status" value="1"/>
</dbReference>
<dbReference type="Gene3D" id="1.10.8.430">
    <property type="entry name" value="Helical domain of apoptotic protease-activating factors"/>
    <property type="match status" value="1"/>
</dbReference>
<dbReference type="InterPro" id="IPR042197">
    <property type="entry name" value="Apaf_helical"/>
</dbReference>
<keyword evidence="5" id="KW-0433">Leucine-rich repeat</keyword>
<dbReference type="GO" id="GO:0005524">
    <property type="term" value="F:ATP binding"/>
    <property type="evidence" value="ECO:0007669"/>
    <property type="project" value="UniProtKB-KW"/>
</dbReference>
<keyword evidence="6" id="KW-0381">Hypersensitive response</keyword>
<evidence type="ECO:0000256" key="5">
    <source>
        <dbReference type="ARBA" id="ARBA00022614"/>
    </source>
</evidence>
<feature type="domain" description="NB-ARC" evidence="12">
    <location>
        <begin position="166"/>
        <end position="330"/>
    </location>
</feature>
<dbReference type="InterPro" id="IPR044974">
    <property type="entry name" value="Disease_R_plants"/>
</dbReference>
<evidence type="ECO:0000256" key="3">
    <source>
        <dbReference type="ARBA" id="ARBA00008894"/>
    </source>
</evidence>
<dbReference type="GO" id="GO:0005737">
    <property type="term" value="C:cytoplasm"/>
    <property type="evidence" value="ECO:0007669"/>
    <property type="project" value="UniProtKB-SubCell"/>
</dbReference>
<keyword evidence="4" id="KW-0963">Cytoplasm</keyword>
<dbReference type="Gene3D" id="3.80.10.10">
    <property type="entry name" value="Ribonuclease Inhibitor"/>
    <property type="match status" value="1"/>
</dbReference>
<evidence type="ECO:0000259" key="13">
    <source>
        <dbReference type="Pfam" id="PF23559"/>
    </source>
</evidence>
<sequence>MAVSAYAALLSLADFLNNVQHPARRHRLHLDVDKIQTLQEKVQLLQDFLELHSQRKSQELEVLARQITVVADVLEGIIDLHVVDQLREGSQNECHHLQATPSSFCEDIDKVIIKIDSITKELMMIKEDSSSDIQEQKPIPSQLANSSTGLPSSGKNSTMVGFDDRLLHIIDELTKDESNLRILPIVGMGGIGKTTLAQNAFNHPSIVNHFDIRIWFTISQKYNMQEILQRFLNDGKIQKNNETLPKLGERLHKKLFGRRYLIVMDDVWNTKAWDELSLFFPNNGKRSRVMMTTRMSEVAVSLGCHDPYLMSFLNEEESWNLFCEKVFGKKGCSYPELEEIGKEITKVCRGLPLAIVAISGLLANSNMQQQYWESIAKNVNSFPNSQDNDHCLKVLSLSYNYLPLHLKACFLFMSVLPEDYQIKVSELVQIWIGEGFIKSVRGKILEETANGYLEDLVARNLILIGERTVCGKLKSCSIHDLLRDLCLKEFDKEHFVRNLKVRWDNCSKWRLNNRRKYLSKICFMCCKSKNRVVNIDLPIVSVGTLSTSVASIWICDFCKTKYPNFAKLRLARVTDEFAGDKVLEPTKLRCLFLLGYSYCTFLSSSLHLLWNLKSLIVHFYDSPNNPSVLPNEIWEMPQLRHLKFRNALPPDPTATQGSTILENLQTLSGILDFRCTKEVVERIPNLKKLKIKYSSIDSEECSAFCLENLAYLHKLESLSLSILTLPCEEVPSYEMLGLGAGGHMNIAFPNSLKKLSLEGGGIPWENATVIGSLPNLEVLKLLNHAFHGPEWNPEERQFSRLKGLYIKESHLVWWRAESMHFPSLERLFLIDMAYLEEVPYEIGDIATLRSIYLERCSKSATISAKQIEAEQLSNGNELEVHAHWSNLPRWRKAFNVALFVVRLTRALYHEGISLPKQKFMLCELG</sequence>
<dbReference type="Pfam" id="PF23559">
    <property type="entry name" value="WHD_DRP"/>
    <property type="match status" value="1"/>
</dbReference>
<dbReference type="Gene3D" id="3.40.50.300">
    <property type="entry name" value="P-loop containing nucleotide triphosphate hydrolases"/>
    <property type="match status" value="1"/>
</dbReference>
<dbReference type="Gene3D" id="1.10.10.10">
    <property type="entry name" value="Winged helix-like DNA-binding domain superfamily/Winged helix DNA-binding domain"/>
    <property type="match status" value="1"/>
</dbReference>
<dbReference type="InterPro" id="IPR002182">
    <property type="entry name" value="NB-ARC"/>
</dbReference>
<evidence type="ECO:0000259" key="12">
    <source>
        <dbReference type="Pfam" id="PF00931"/>
    </source>
</evidence>
<dbReference type="InterPro" id="IPR058922">
    <property type="entry name" value="WHD_DRP"/>
</dbReference>
<keyword evidence="10" id="KW-0067">ATP-binding</keyword>
<dbReference type="FunFam" id="1.10.8.430:FF:000003">
    <property type="entry name" value="Probable disease resistance protein At5g66910"/>
    <property type="match status" value="1"/>
</dbReference>
<evidence type="ECO:0000256" key="1">
    <source>
        <dbReference type="ARBA" id="ARBA00002074"/>
    </source>
</evidence>
<comment type="subcellular location">
    <subcellularLocation>
        <location evidence="2">Cytoplasm</location>
    </subcellularLocation>
</comment>
<evidence type="ECO:0000256" key="9">
    <source>
        <dbReference type="ARBA" id="ARBA00022821"/>
    </source>
</evidence>
<dbReference type="PRINTS" id="PR00364">
    <property type="entry name" value="DISEASERSIST"/>
</dbReference>
<dbReference type="InterPro" id="IPR032675">
    <property type="entry name" value="LRR_dom_sf"/>
</dbReference>
<comment type="similarity">
    <text evidence="3">Belongs to the disease resistance NB-LRR family.</text>
</comment>
<protein>
    <submittedName>
        <fullName evidence="14">Late blight resistance proteinR1B-12</fullName>
    </submittedName>
</protein>
<reference evidence="14" key="2">
    <citation type="journal article" date="2024" name="Plant">
        <title>Genomic evolution and insights into agronomic trait innovations of Sesamum species.</title>
        <authorList>
            <person name="Miao H."/>
            <person name="Wang L."/>
            <person name="Qu L."/>
            <person name="Liu H."/>
            <person name="Sun Y."/>
            <person name="Le M."/>
            <person name="Wang Q."/>
            <person name="Wei S."/>
            <person name="Zheng Y."/>
            <person name="Lin W."/>
            <person name="Duan Y."/>
            <person name="Cao H."/>
            <person name="Xiong S."/>
            <person name="Wang X."/>
            <person name="Wei L."/>
            <person name="Li C."/>
            <person name="Ma Q."/>
            <person name="Ju M."/>
            <person name="Zhao R."/>
            <person name="Li G."/>
            <person name="Mu C."/>
            <person name="Tian Q."/>
            <person name="Mei H."/>
            <person name="Zhang T."/>
            <person name="Gao T."/>
            <person name="Zhang H."/>
        </authorList>
    </citation>
    <scope>NUCLEOTIDE SEQUENCE</scope>
    <source>
        <strain evidence="14">G02</strain>
    </source>
</reference>
<dbReference type="EMBL" id="JACGWJ010000017">
    <property type="protein sequence ID" value="KAL0356167.1"/>
    <property type="molecule type" value="Genomic_DNA"/>
</dbReference>
<evidence type="ECO:0000256" key="11">
    <source>
        <dbReference type="SAM" id="MobiDB-lite"/>
    </source>
</evidence>
<gene>
    <name evidence="14" type="ORF">Sradi_4063600</name>
</gene>
<evidence type="ECO:0000256" key="4">
    <source>
        <dbReference type="ARBA" id="ARBA00022490"/>
    </source>
</evidence>
<feature type="region of interest" description="Disordered" evidence="11">
    <location>
        <begin position="127"/>
        <end position="157"/>
    </location>
</feature>
<dbReference type="Gene3D" id="1.20.5.4130">
    <property type="match status" value="1"/>
</dbReference>
<dbReference type="PANTHER" id="PTHR23155:SF1152">
    <property type="entry name" value="AAA+ ATPASE DOMAIN-CONTAINING PROTEIN"/>
    <property type="match status" value="1"/>
</dbReference>
<keyword evidence="7" id="KW-0677">Repeat</keyword>
<reference evidence="14" key="1">
    <citation type="submission" date="2020-06" db="EMBL/GenBank/DDBJ databases">
        <authorList>
            <person name="Li T."/>
            <person name="Hu X."/>
            <person name="Zhang T."/>
            <person name="Song X."/>
            <person name="Zhang H."/>
            <person name="Dai N."/>
            <person name="Sheng W."/>
            <person name="Hou X."/>
            <person name="Wei L."/>
        </authorList>
    </citation>
    <scope>NUCLEOTIDE SEQUENCE</scope>
    <source>
        <strain evidence="14">G02</strain>
        <tissue evidence="14">Leaf</tissue>
    </source>
</reference>
<accession>A0AAW2PJY1</accession>
<feature type="compositionally biased region" description="Polar residues" evidence="11">
    <location>
        <begin position="142"/>
        <end position="157"/>
    </location>
</feature>
<dbReference type="FunFam" id="1.10.10.10:FF:000322">
    <property type="entry name" value="Probable disease resistance protein At1g63360"/>
    <property type="match status" value="1"/>
</dbReference>
<evidence type="ECO:0000256" key="10">
    <source>
        <dbReference type="ARBA" id="ARBA00022840"/>
    </source>
</evidence>